<keyword evidence="1" id="KW-1133">Transmembrane helix</keyword>
<organism evidence="2">
    <name type="scientific">Xenopus laevis</name>
    <name type="common">African clawed frog</name>
    <dbReference type="NCBI Taxonomy" id="8355"/>
    <lineage>
        <taxon>Eukaryota</taxon>
        <taxon>Metazoa</taxon>
        <taxon>Chordata</taxon>
        <taxon>Craniata</taxon>
        <taxon>Vertebrata</taxon>
        <taxon>Euteleostomi</taxon>
        <taxon>Amphibia</taxon>
        <taxon>Batrachia</taxon>
        <taxon>Anura</taxon>
        <taxon>Pipoidea</taxon>
        <taxon>Pipidae</taxon>
        <taxon>Xenopodinae</taxon>
        <taxon>Xenopus</taxon>
        <taxon>Xenopus</taxon>
    </lineage>
</organism>
<reference evidence="2" key="1">
    <citation type="submission" date="2016-05" db="EMBL/GenBank/DDBJ databases">
        <title>WGS assembly of Xenopus laevis.</title>
        <authorList>
            <person name="Session A."/>
            <person name="Uno Y."/>
            <person name="Kwon T."/>
            <person name="Chapman J."/>
            <person name="Toyoda A."/>
            <person name="Takahashi S."/>
            <person name="Fukui A."/>
            <person name="Hikosaka A."/>
            <person name="Putnam N."/>
            <person name="Stites J."/>
            <person name="Van Heeringen S."/>
            <person name="Quigley I."/>
            <person name="Heinz S."/>
            <person name="Hellsten U."/>
            <person name="Lyons J."/>
            <person name="Suzuki A."/>
            <person name="Kondo M."/>
            <person name="Ogino H."/>
            <person name="Ochi H."/>
            <person name="Bogdanovic O."/>
            <person name="Lister R."/>
            <person name="Georgiou G."/>
            <person name="Paranjpe S."/>
            <person name="Van Kruijsbergen I."/>
            <person name="Mozaffari S."/>
            <person name="Shu S."/>
            <person name="Schmutz J."/>
            <person name="Jenkins J."/>
            <person name="Grimwood J."/>
            <person name="Carlson J."/>
            <person name="Mitros T."/>
            <person name="Simakov O."/>
            <person name="Heald R."/>
            <person name="Miller K."/>
            <person name="Haudenschild C."/>
            <person name="Kuroki Y."/>
            <person name="Tanaka T."/>
            <person name="Michiue T."/>
            <person name="Watanabe M."/>
            <person name="Kinoshita T."/>
            <person name="Ohta Y."/>
            <person name="Mawaribuchi S."/>
            <person name="Suzuki Y."/>
            <person name="Haramoto Y."/>
            <person name="Yamamoto T."/>
            <person name="Takagi C."/>
            <person name="Kitzman J."/>
            <person name="Shendure J."/>
            <person name="Nakayama T."/>
            <person name="Izutsu Y."/>
            <person name="Robert J."/>
            <person name="Dichmann D."/>
            <person name="Flajnik M."/>
            <person name="Houston D."/>
            <person name="Marcotte E."/>
            <person name="Wallingford J."/>
            <person name="Ito Y."/>
            <person name="Asashima M."/>
            <person name="Ueno N."/>
            <person name="Matsuda Y."/>
            <person name="Jan Veenstra G."/>
            <person name="Fujiyama A."/>
            <person name="Harland R."/>
            <person name="Taira M."/>
            <person name="Rokhsar D.S."/>
        </authorList>
    </citation>
    <scope>NUCLEOTIDE SEQUENCE</scope>
    <source>
        <strain evidence="2">J</strain>
        <tissue evidence="2">Blood</tissue>
    </source>
</reference>
<accession>A0A974BNF6</accession>
<dbReference type="AlphaFoldDB" id="A0A974BNF6"/>
<evidence type="ECO:0000256" key="1">
    <source>
        <dbReference type="SAM" id="Phobius"/>
    </source>
</evidence>
<dbReference type="Proteomes" id="UP000694892">
    <property type="component" value="Unassembled WGS sequence"/>
</dbReference>
<evidence type="ECO:0000313" key="2">
    <source>
        <dbReference type="EMBL" id="OCT55350.1"/>
    </source>
</evidence>
<name>A0A974BNF6_XENLA</name>
<protein>
    <submittedName>
        <fullName evidence="2">Uncharacterized protein</fullName>
    </submittedName>
</protein>
<keyword evidence="1" id="KW-0472">Membrane</keyword>
<keyword evidence="1" id="KW-0812">Transmembrane</keyword>
<feature type="transmembrane region" description="Helical" evidence="1">
    <location>
        <begin position="12"/>
        <end position="34"/>
    </location>
</feature>
<dbReference type="EMBL" id="KV498339">
    <property type="protein sequence ID" value="OCT55350.1"/>
    <property type="molecule type" value="Genomic_DNA"/>
</dbReference>
<sequence length="100" mass="11584">MSPGECWCRFWFLNIFFSCLRFFLSNFSSSFLAISSGSMGSPLQVVGWELWAGLPGPFLVFSFFLHLALRFWNQTYTPNKENQLTFSTGREEDNLLLCFT</sequence>
<proteinExistence type="predicted"/>
<feature type="transmembrane region" description="Helical" evidence="1">
    <location>
        <begin position="54"/>
        <end position="72"/>
    </location>
</feature>
<gene>
    <name evidence="2" type="ORF">XELAEV_18002774mg</name>
</gene>